<evidence type="ECO:0000256" key="7">
    <source>
        <dbReference type="ARBA" id="ARBA00023242"/>
    </source>
</evidence>
<reference evidence="8" key="1">
    <citation type="submission" date="2025-08" db="UniProtKB">
        <authorList>
            <consortium name="Ensembl"/>
        </authorList>
    </citation>
    <scope>IDENTIFICATION</scope>
</reference>
<dbReference type="Proteomes" id="UP000261540">
    <property type="component" value="Unplaced"/>
</dbReference>
<dbReference type="FunFam" id="1.10.720.60:FF:000004">
    <property type="entry name" value="Enolase-phosphatase E1"/>
    <property type="match status" value="1"/>
</dbReference>
<dbReference type="GO" id="GO:0043874">
    <property type="term" value="F:acireductone synthase activity"/>
    <property type="evidence" value="ECO:0007669"/>
    <property type="project" value="TreeGrafter"/>
</dbReference>
<evidence type="ECO:0000313" key="9">
    <source>
        <dbReference type="Proteomes" id="UP000261540"/>
    </source>
</evidence>
<dbReference type="SUPFAM" id="SSF56784">
    <property type="entry name" value="HAD-like"/>
    <property type="match status" value="1"/>
</dbReference>
<dbReference type="GO" id="GO:0046872">
    <property type="term" value="F:metal ion binding"/>
    <property type="evidence" value="ECO:0007669"/>
    <property type="project" value="UniProtKB-KW"/>
</dbReference>
<keyword evidence="5" id="KW-0460">Magnesium</keyword>
<dbReference type="STRING" id="1676925.ENSPKIP00000011045"/>
<name>A0A3B3QZI4_9TELE</name>
<dbReference type="Gene3D" id="1.10.720.60">
    <property type="match status" value="1"/>
</dbReference>
<dbReference type="GO" id="GO:0019509">
    <property type="term" value="P:L-methionine salvage from methylthioadenosine"/>
    <property type="evidence" value="ECO:0007669"/>
    <property type="project" value="TreeGrafter"/>
</dbReference>
<keyword evidence="6" id="KW-0486">Methionine biosynthesis</keyword>
<dbReference type="GeneTree" id="ENSGT00440000039914"/>
<evidence type="ECO:0000256" key="5">
    <source>
        <dbReference type="ARBA" id="ARBA00022842"/>
    </source>
</evidence>
<keyword evidence="9" id="KW-1185">Reference proteome</keyword>
<evidence type="ECO:0000313" key="8">
    <source>
        <dbReference type="Ensembl" id="ENSPKIP00000011045.1"/>
    </source>
</evidence>
<organism evidence="8 9">
    <name type="scientific">Paramormyrops kingsleyae</name>
    <dbReference type="NCBI Taxonomy" id="1676925"/>
    <lineage>
        <taxon>Eukaryota</taxon>
        <taxon>Metazoa</taxon>
        <taxon>Chordata</taxon>
        <taxon>Craniata</taxon>
        <taxon>Vertebrata</taxon>
        <taxon>Euteleostomi</taxon>
        <taxon>Actinopterygii</taxon>
        <taxon>Neopterygii</taxon>
        <taxon>Teleostei</taxon>
        <taxon>Osteoglossocephala</taxon>
        <taxon>Osteoglossomorpha</taxon>
        <taxon>Osteoglossiformes</taxon>
        <taxon>Mormyridae</taxon>
        <taxon>Paramormyrops</taxon>
    </lineage>
</organism>
<dbReference type="PANTHER" id="PTHR20371">
    <property type="entry name" value="ENOLASE-PHOSPHATASE E1"/>
    <property type="match status" value="1"/>
</dbReference>
<dbReference type="Ensembl" id="ENSPKIT00000035185.1">
    <property type="protein sequence ID" value="ENSPKIP00000011045.1"/>
    <property type="gene ID" value="ENSPKIG00000025516.1"/>
</dbReference>
<dbReference type="InterPro" id="IPR036412">
    <property type="entry name" value="HAD-like_sf"/>
</dbReference>
<sequence>MATISLPANVSVMLLDIEGTTTPITFVKDILFPYIKEHIENYLSTHWEEDECKQDVQLLKKQVRIAGDSKVILLIRQNNTVHTDEEKAIREVVDNVLWQMAADRKTTALKQLQGHMWRTFNHNVFSFKICGDLNACRFHDLPKQSHVVYSTNRI</sequence>
<keyword evidence="1" id="KW-0963">Cytoplasm</keyword>
<evidence type="ECO:0000256" key="6">
    <source>
        <dbReference type="ARBA" id="ARBA00023167"/>
    </source>
</evidence>
<evidence type="ECO:0000256" key="1">
    <source>
        <dbReference type="ARBA" id="ARBA00022490"/>
    </source>
</evidence>
<protein>
    <submittedName>
        <fullName evidence="8">Enolase-phosphatase 1</fullName>
    </submittedName>
</protein>
<proteinExistence type="predicted"/>
<evidence type="ECO:0000256" key="3">
    <source>
        <dbReference type="ARBA" id="ARBA00022723"/>
    </source>
</evidence>
<reference evidence="8" key="2">
    <citation type="submission" date="2025-09" db="UniProtKB">
        <authorList>
            <consortium name="Ensembl"/>
        </authorList>
    </citation>
    <scope>IDENTIFICATION</scope>
</reference>
<keyword evidence="3" id="KW-0479">Metal-binding</keyword>
<evidence type="ECO:0000256" key="2">
    <source>
        <dbReference type="ARBA" id="ARBA00022605"/>
    </source>
</evidence>
<evidence type="ECO:0000256" key="4">
    <source>
        <dbReference type="ARBA" id="ARBA00022801"/>
    </source>
</evidence>
<accession>A0A3B3QZI4</accession>
<keyword evidence="4" id="KW-0378">Hydrolase</keyword>
<keyword evidence="2" id="KW-0028">Amino-acid biosynthesis</keyword>
<keyword evidence="7" id="KW-0539">Nucleus</keyword>
<dbReference type="AlphaFoldDB" id="A0A3B3QZI4"/>
<dbReference type="PANTHER" id="PTHR20371:SF1">
    <property type="entry name" value="ENOLASE-PHOSPHATASE E1"/>
    <property type="match status" value="1"/>
</dbReference>